<protein>
    <submittedName>
        <fullName evidence="7">Cytochrome P450 71A1</fullName>
    </submittedName>
</protein>
<proteinExistence type="inferred from homology"/>
<evidence type="ECO:0000256" key="4">
    <source>
        <dbReference type="PIRSR" id="PIRSR602401-1"/>
    </source>
</evidence>
<dbReference type="InterPro" id="IPR017972">
    <property type="entry name" value="Cyt_P450_CS"/>
</dbReference>
<dbReference type="InterPro" id="IPR036396">
    <property type="entry name" value="Cyt_P450_sf"/>
</dbReference>
<dbReference type="FunFam" id="1.10.630.10:FF:000011">
    <property type="entry name" value="Cytochrome P450 83B1"/>
    <property type="match status" value="1"/>
</dbReference>
<gene>
    <name evidence="7" type="ORF">CKAN_00435000</name>
</gene>
<keyword evidence="8" id="KW-1185">Reference proteome</keyword>
<dbReference type="STRING" id="337451.A0A443NBQ2"/>
<keyword evidence="6" id="KW-1133">Transmembrane helix</keyword>
<dbReference type="AlphaFoldDB" id="A0A443NBQ2"/>
<keyword evidence="5" id="KW-0503">Monooxygenase</keyword>
<dbReference type="Proteomes" id="UP000283530">
    <property type="component" value="Unassembled WGS sequence"/>
</dbReference>
<dbReference type="PRINTS" id="PR00385">
    <property type="entry name" value="P450"/>
</dbReference>
<dbReference type="Gene3D" id="1.10.630.10">
    <property type="entry name" value="Cytochrome P450"/>
    <property type="match status" value="1"/>
</dbReference>
<evidence type="ECO:0000256" key="2">
    <source>
        <dbReference type="ARBA" id="ARBA00022723"/>
    </source>
</evidence>
<keyword evidence="6" id="KW-0472">Membrane</keyword>
<evidence type="ECO:0000256" key="6">
    <source>
        <dbReference type="SAM" id="Phobius"/>
    </source>
</evidence>
<accession>A0A443NBQ2</accession>
<dbReference type="PRINTS" id="PR00463">
    <property type="entry name" value="EP450I"/>
</dbReference>
<evidence type="ECO:0000313" key="7">
    <source>
        <dbReference type="EMBL" id="RWR75944.1"/>
    </source>
</evidence>
<evidence type="ECO:0000256" key="3">
    <source>
        <dbReference type="ARBA" id="ARBA00023004"/>
    </source>
</evidence>
<dbReference type="SUPFAM" id="SSF48264">
    <property type="entry name" value="Cytochrome P450"/>
    <property type="match status" value="1"/>
</dbReference>
<dbReference type="GO" id="GO:0020037">
    <property type="term" value="F:heme binding"/>
    <property type="evidence" value="ECO:0007669"/>
    <property type="project" value="InterPro"/>
</dbReference>
<evidence type="ECO:0000256" key="1">
    <source>
        <dbReference type="ARBA" id="ARBA00010617"/>
    </source>
</evidence>
<sequence length="530" mass="59419">MSSTRVPASPNKERRVKASESVQQHYTNSMALLLSLLFFASALIFLLKLNGHRAKKTDVPPSPPKLPLIGNLHLLGTLPHHSLHSLAGKYGPLMLLYLGRIPTLIVSSAEMAEQIMKTHDLIFASRPSITAAKELLYGCTDVAFASYGEYWRQVRKMCVVELLSIKRVNSFRSIMEEEVGLMIERISQSSSTGAAVNLAELFLSLTSGSIARAALGKKYEGEGEEGRNKFADLVKELEFLLGAFSVGDYFPSLAWVDVVTGLRGKLKRNSGELDRFLDQVIEHHLMRPSDGCDVGKQRDFVDVMLQVQKDSNSDIHLTRDNIKAIILDMFTGGTDTTALTLEWVMAELAKHPNVMKKAQGEVRRVVDVKANISEEHLYQLNYMKFIIKETLRLHPPAPLLVPRESTTNVMIQNFHIPPKTRVFINAYAIGRDPTSWQNPEEFLPERFANNSIDFKGQDFQFIPFGAGRRGCPGLSFAVTSLELALANLLYWFDWELPQGVTEENLDMSEALGLTVHKKLPLYLVPKHHFS</sequence>
<dbReference type="Pfam" id="PF00067">
    <property type="entry name" value="p450"/>
    <property type="match status" value="1"/>
</dbReference>
<dbReference type="CDD" id="cd11072">
    <property type="entry name" value="CYP71-like"/>
    <property type="match status" value="1"/>
</dbReference>
<dbReference type="InterPro" id="IPR001128">
    <property type="entry name" value="Cyt_P450"/>
</dbReference>
<dbReference type="GO" id="GO:0016705">
    <property type="term" value="F:oxidoreductase activity, acting on paired donors, with incorporation or reduction of molecular oxygen"/>
    <property type="evidence" value="ECO:0007669"/>
    <property type="project" value="InterPro"/>
</dbReference>
<keyword evidence="6" id="KW-0812">Transmembrane</keyword>
<keyword evidence="2 4" id="KW-0479">Metal-binding</keyword>
<feature type="transmembrane region" description="Helical" evidence="6">
    <location>
        <begin position="29"/>
        <end position="47"/>
    </location>
</feature>
<comment type="similarity">
    <text evidence="1 5">Belongs to the cytochrome P450 family.</text>
</comment>
<comment type="cofactor">
    <cofactor evidence="4">
        <name>heme</name>
        <dbReference type="ChEBI" id="CHEBI:30413"/>
    </cofactor>
</comment>
<dbReference type="PANTHER" id="PTHR47955:SF15">
    <property type="entry name" value="CYTOCHROME P450 71A2-LIKE"/>
    <property type="match status" value="1"/>
</dbReference>
<dbReference type="PANTHER" id="PTHR47955">
    <property type="entry name" value="CYTOCHROME P450 FAMILY 71 PROTEIN"/>
    <property type="match status" value="1"/>
</dbReference>
<dbReference type="EMBL" id="QPKB01000002">
    <property type="protein sequence ID" value="RWR75944.1"/>
    <property type="molecule type" value="Genomic_DNA"/>
</dbReference>
<keyword evidence="3 4" id="KW-0408">Iron</keyword>
<evidence type="ECO:0000313" key="8">
    <source>
        <dbReference type="Proteomes" id="UP000283530"/>
    </source>
</evidence>
<comment type="caution">
    <text evidence="7">The sequence shown here is derived from an EMBL/GenBank/DDBJ whole genome shotgun (WGS) entry which is preliminary data.</text>
</comment>
<dbReference type="OrthoDB" id="1470350at2759"/>
<dbReference type="PROSITE" id="PS00086">
    <property type="entry name" value="CYTOCHROME_P450"/>
    <property type="match status" value="1"/>
</dbReference>
<evidence type="ECO:0000256" key="5">
    <source>
        <dbReference type="RuleBase" id="RU000461"/>
    </source>
</evidence>
<feature type="binding site" description="axial binding residue" evidence="4">
    <location>
        <position position="471"/>
    </location>
    <ligand>
        <name>heme</name>
        <dbReference type="ChEBI" id="CHEBI:30413"/>
    </ligand>
    <ligandPart>
        <name>Fe</name>
        <dbReference type="ChEBI" id="CHEBI:18248"/>
    </ligandPart>
</feature>
<dbReference type="GO" id="GO:0005506">
    <property type="term" value="F:iron ion binding"/>
    <property type="evidence" value="ECO:0007669"/>
    <property type="project" value="InterPro"/>
</dbReference>
<dbReference type="InterPro" id="IPR002401">
    <property type="entry name" value="Cyt_P450_E_grp-I"/>
</dbReference>
<dbReference type="GO" id="GO:0004497">
    <property type="term" value="F:monooxygenase activity"/>
    <property type="evidence" value="ECO:0007669"/>
    <property type="project" value="UniProtKB-KW"/>
</dbReference>
<reference evidence="7 8" key="1">
    <citation type="journal article" date="2019" name="Nat. Plants">
        <title>Stout camphor tree genome fills gaps in understanding of flowering plant genome evolution.</title>
        <authorList>
            <person name="Chaw S.M."/>
            <person name="Liu Y.C."/>
            <person name="Wu Y.W."/>
            <person name="Wang H.Y."/>
            <person name="Lin C.I."/>
            <person name="Wu C.S."/>
            <person name="Ke H.M."/>
            <person name="Chang L.Y."/>
            <person name="Hsu C.Y."/>
            <person name="Yang H.T."/>
            <person name="Sudianto E."/>
            <person name="Hsu M.H."/>
            <person name="Wu K.P."/>
            <person name="Wang L.N."/>
            <person name="Leebens-Mack J.H."/>
            <person name="Tsai I.J."/>
        </authorList>
    </citation>
    <scope>NUCLEOTIDE SEQUENCE [LARGE SCALE GENOMIC DNA]</scope>
    <source>
        <strain evidence="8">cv. Chaw 1501</strain>
        <tissue evidence="7">Young leaves</tissue>
    </source>
</reference>
<name>A0A443NBQ2_9MAGN</name>
<keyword evidence="4 5" id="KW-0349">Heme</keyword>
<organism evidence="7 8">
    <name type="scientific">Cinnamomum micranthum f. kanehirae</name>
    <dbReference type="NCBI Taxonomy" id="337451"/>
    <lineage>
        <taxon>Eukaryota</taxon>
        <taxon>Viridiplantae</taxon>
        <taxon>Streptophyta</taxon>
        <taxon>Embryophyta</taxon>
        <taxon>Tracheophyta</taxon>
        <taxon>Spermatophyta</taxon>
        <taxon>Magnoliopsida</taxon>
        <taxon>Magnoliidae</taxon>
        <taxon>Laurales</taxon>
        <taxon>Lauraceae</taxon>
        <taxon>Cinnamomum</taxon>
    </lineage>
</organism>
<keyword evidence="5" id="KW-0560">Oxidoreductase</keyword>